<evidence type="ECO:0000313" key="1">
    <source>
        <dbReference type="Proteomes" id="UP000887565"/>
    </source>
</evidence>
<reference evidence="2" key="1">
    <citation type="submission" date="2022-11" db="UniProtKB">
        <authorList>
            <consortium name="WormBaseParasite"/>
        </authorList>
    </citation>
    <scope>IDENTIFICATION</scope>
</reference>
<name>A0A915JMH5_ROMCU</name>
<dbReference type="Proteomes" id="UP000887565">
    <property type="component" value="Unplaced"/>
</dbReference>
<evidence type="ECO:0000313" key="2">
    <source>
        <dbReference type="WBParaSite" id="nRc.2.0.1.t27191-RA"/>
    </source>
</evidence>
<keyword evidence="1" id="KW-1185">Reference proteome</keyword>
<organism evidence="1 2">
    <name type="scientific">Romanomermis culicivorax</name>
    <name type="common">Nematode worm</name>
    <dbReference type="NCBI Taxonomy" id="13658"/>
    <lineage>
        <taxon>Eukaryota</taxon>
        <taxon>Metazoa</taxon>
        <taxon>Ecdysozoa</taxon>
        <taxon>Nematoda</taxon>
        <taxon>Enoplea</taxon>
        <taxon>Dorylaimia</taxon>
        <taxon>Mermithida</taxon>
        <taxon>Mermithoidea</taxon>
        <taxon>Mermithidae</taxon>
        <taxon>Romanomermis</taxon>
    </lineage>
</organism>
<proteinExistence type="predicted"/>
<dbReference type="AlphaFoldDB" id="A0A915JMH5"/>
<dbReference type="WBParaSite" id="nRc.2.0.1.t27191-RA">
    <property type="protein sequence ID" value="nRc.2.0.1.t27191-RA"/>
    <property type="gene ID" value="nRc.2.0.1.g27191"/>
</dbReference>
<protein>
    <submittedName>
        <fullName evidence="2">Uncharacterized protein</fullName>
    </submittedName>
</protein>
<accession>A0A915JMH5</accession>
<sequence length="355" mass="37907">MDAAPTMTLVAGPNILTAPALATPPPLAPAVAIFVKQGCTRLTDVTDPFRIADKYECTGPGPAHMGLQQCLSWVFGCSSGFRTDSVVGLAAATAEIREAGQCKPVNKAENNWRRQHGHLLSTDKRHTSVSSLFYHPRTAARNLYPLPAGDSSSVTDAMGTIWSMDLAKKYLHLSWALLNELFEVEALTALHVVLWALAALRILGPEVAQQALNFIADGTIHPTQVDKILLDGEPLSPTVDAICRTVEHTSHNAQPTAVVATLPSTTTTGAQMLVAIVQQQPVAAGKSPAKVANAFGEMLRAVNDDVSIIEVSPFPMATALQSLKIGILREVHLCGGLVIDFPSEELILSVDKDEE</sequence>